<proteinExistence type="predicted"/>
<keyword evidence="1" id="KW-0812">Transmembrane</keyword>
<evidence type="ECO:0000313" key="2">
    <source>
        <dbReference type="EMBL" id="SFZ87838.1"/>
    </source>
</evidence>
<accession>A0A1K2I6G8</accession>
<dbReference type="AlphaFoldDB" id="A0A1K2I6G8"/>
<keyword evidence="1" id="KW-0472">Membrane</keyword>
<gene>
    <name evidence="2" type="ORF">LREN565_0951</name>
</gene>
<name>A0A1K2I6G8_9LACO</name>
<evidence type="ECO:0000256" key="1">
    <source>
        <dbReference type="SAM" id="Phobius"/>
    </source>
</evidence>
<protein>
    <submittedName>
        <fullName evidence="2">Uncharacterized protein</fullName>
    </submittedName>
</protein>
<organism evidence="2">
    <name type="scientific">Loigolactobacillus rennini</name>
    <dbReference type="NCBI Taxonomy" id="238013"/>
    <lineage>
        <taxon>Bacteria</taxon>
        <taxon>Bacillati</taxon>
        <taxon>Bacillota</taxon>
        <taxon>Bacilli</taxon>
        <taxon>Lactobacillales</taxon>
        <taxon>Lactobacillaceae</taxon>
        <taxon>Loigolactobacillus</taxon>
    </lineage>
</organism>
<reference evidence="2" key="1">
    <citation type="submission" date="2016-11" db="EMBL/GenBank/DDBJ databases">
        <authorList>
            <person name="Jaros S."/>
            <person name="Januszkiewicz K."/>
            <person name="Wedrychowicz H."/>
        </authorList>
    </citation>
    <scope>NUCLEOTIDE SEQUENCE</scope>
    <source>
        <strain evidence="2">ACA-DC 565</strain>
    </source>
</reference>
<keyword evidence="1" id="KW-1133">Transmembrane helix</keyword>
<dbReference type="EMBL" id="LT634362">
    <property type="protein sequence ID" value="SFZ87838.1"/>
    <property type="molecule type" value="Genomic_DNA"/>
</dbReference>
<feature type="transmembrane region" description="Helical" evidence="1">
    <location>
        <begin position="12"/>
        <end position="30"/>
    </location>
</feature>
<sequence length="39" mass="4140">MVIKNRGADDLATFLEGAVIATGLVLVLIHDKHHLGDEG</sequence>